<dbReference type="EMBL" id="MTSD02000001">
    <property type="protein sequence ID" value="OOV88893.1"/>
    <property type="molecule type" value="Genomic_DNA"/>
</dbReference>
<comment type="caution">
    <text evidence="4">The sequence shown here is derived from an EMBL/GenBank/DDBJ whole genome shotgun (WGS) entry which is preliminary data.</text>
</comment>
<evidence type="ECO:0000313" key="4">
    <source>
        <dbReference type="EMBL" id="OOV88893.1"/>
    </source>
</evidence>
<dbReference type="Pfam" id="PF13673">
    <property type="entry name" value="Acetyltransf_10"/>
    <property type="match status" value="1"/>
</dbReference>
<keyword evidence="2" id="KW-0012">Acyltransferase</keyword>
<protein>
    <recommendedName>
        <fullName evidence="3">N-acetyltransferase domain-containing protein</fullName>
    </recommendedName>
</protein>
<accession>A0A1T1HGC4</accession>
<dbReference type="Proteomes" id="UP000190064">
    <property type="component" value="Unassembled WGS sequence"/>
</dbReference>
<dbReference type="InterPro" id="IPR000182">
    <property type="entry name" value="GNAT_dom"/>
</dbReference>
<dbReference type="SUPFAM" id="SSF55729">
    <property type="entry name" value="Acyl-CoA N-acyltransferases (Nat)"/>
    <property type="match status" value="1"/>
</dbReference>
<dbReference type="RefSeq" id="WP_160054883.1">
    <property type="nucleotide sequence ID" value="NZ_FXTS01000001.1"/>
</dbReference>
<evidence type="ECO:0000256" key="2">
    <source>
        <dbReference type="ARBA" id="ARBA00023315"/>
    </source>
</evidence>
<dbReference type="GO" id="GO:0016747">
    <property type="term" value="F:acyltransferase activity, transferring groups other than amino-acyl groups"/>
    <property type="evidence" value="ECO:0007669"/>
    <property type="project" value="InterPro"/>
</dbReference>
<feature type="domain" description="N-acetyltransferase" evidence="3">
    <location>
        <begin position="2"/>
        <end position="142"/>
    </location>
</feature>
<keyword evidence="1" id="KW-0808">Transferase</keyword>
<dbReference type="AlphaFoldDB" id="A0A1T1HGC4"/>
<dbReference type="STRING" id="966.BTA35_0201230"/>
<evidence type="ECO:0000259" key="3">
    <source>
        <dbReference type="PROSITE" id="PS51186"/>
    </source>
</evidence>
<dbReference type="InterPro" id="IPR016181">
    <property type="entry name" value="Acyl_CoA_acyltransferase"/>
</dbReference>
<gene>
    <name evidence="4" type="ORF">BTA35_0201230</name>
</gene>
<organism evidence="4 5">
    <name type="scientific">Oceanospirillum linum</name>
    <dbReference type="NCBI Taxonomy" id="966"/>
    <lineage>
        <taxon>Bacteria</taxon>
        <taxon>Pseudomonadati</taxon>
        <taxon>Pseudomonadota</taxon>
        <taxon>Gammaproteobacteria</taxon>
        <taxon>Oceanospirillales</taxon>
        <taxon>Oceanospirillaceae</taxon>
        <taxon>Oceanospirillum</taxon>
    </lineage>
</organism>
<sequence>MSNIRAATLHDSKSINNLSLHLGYGSTPQDLADERLKCLLESKNDWVWVFEESNDILGWIHLFKAHRVASPTFYEIGGLVVDPETRNMGIGRRLVEFAVKHSEAQKSELRVRCNSKRLDSHLFYEKTGFVNSKKQFVYRMSL</sequence>
<dbReference type="PROSITE" id="PS51186">
    <property type="entry name" value="GNAT"/>
    <property type="match status" value="1"/>
</dbReference>
<dbReference type="PANTHER" id="PTHR43877">
    <property type="entry name" value="AMINOALKYLPHOSPHONATE N-ACETYLTRANSFERASE-RELATED-RELATED"/>
    <property type="match status" value="1"/>
</dbReference>
<reference evidence="4" key="1">
    <citation type="submission" date="2017-02" db="EMBL/GenBank/DDBJ databases">
        <title>Draft Genome Sequence of the Salt Water Bacterium Oceanospirillum linum ATCC 11336.</title>
        <authorList>
            <person name="Trachtenberg A.M."/>
            <person name="Carney J.G."/>
            <person name="Linnane J.D."/>
            <person name="Rheaume B.A."/>
            <person name="Pitts N.L."/>
            <person name="Mykles D.L."/>
            <person name="Maclea K.S."/>
        </authorList>
    </citation>
    <scope>NUCLEOTIDE SEQUENCE [LARGE SCALE GENOMIC DNA]</scope>
    <source>
        <strain evidence="4">ATCC 11336</strain>
    </source>
</reference>
<name>A0A1T1HGC4_OCELI</name>
<evidence type="ECO:0000313" key="5">
    <source>
        <dbReference type="Proteomes" id="UP000190064"/>
    </source>
</evidence>
<dbReference type="Gene3D" id="3.40.630.30">
    <property type="match status" value="1"/>
</dbReference>
<evidence type="ECO:0000256" key="1">
    <source>
        <dbReference type="ARBA" id="ARBA00022679"/>
    </source>
</evidence>
<dbReference type="InterPro" id="IPR050832">
    <property type="entry name" value="Bact_Acetyltransf"/>
</dbReference>
<dbReference type="CDD" id="cd04301">
    <property type="entry name" value="NAT_SF"/>
    <property type="match status" value="1"/>
</dbReference>
<proteinExistence type="predicted"/>
<keyword evidence="5" id="KW-1185">Reference proteome</keyword>